<sequence>MLEATGKALAGVRVAVSRAGRDSVTVTAGSCGGYEVWLKATVPAVIVTAGGQGHGKRSRKVSVKRGSPAKADVALSGS</sequence>
<dbReference type="Proteomes" id="UP001501759">
    <property type="component" value="Unassembled WGS sequence"/>
</dbReference>
<name>A0ABP9J9I9_9ACTN</name>
<organism evidence="2 3">
    <name type="scientific">Streptomyces siamensis</name>
    <dbReference type="NCBI Taxonomy" id="1274986"/>
    <lineage>
        <taxon>Bacteria</taxon>
        <taxon>Bacillati</taxon>
        <taxon>Actinomycetota</taxon>
        <taxon>Actinomycetes</taxon>
        <taxon>Kitasatosporales</taxon>
        <taxon>Streptomycetaceae</taxon>
        <taxon>Streptomyces</taxon>
    </lineage>
</organism>
<keyword evidence="3" id="KW-1185">Reference proteome</keyword>
<proteinExistence type="predicted"/>
<feature type="compositionally biased region" description="Basic residues" evidence="1">
    <location>
        <begin position="54"/>
        <end position="63"/>
    </location>
</feature>
<dbReference type="EMBL" id="BAABKB010000023">
    <property type="protein sequence ID" value="GAA5022658.1"/>
    <property type="molecule type" value="Genomic_DNA"/>
</dbReference>
<accession>A0ABP9J9I9</accession>
<evidence type="ECO:0000313" key="3">
    <source>
        <dbReference type="Proteomes" id="UP001501759"/>
    </source>
</evidence>
<evidence type="ECO:0000313" key="2">
    <source>
        <dbReference type="EMBL" id="GAA5022658.1"/>
    </source>
</evidence>
<reference evidence="3" key="1">
    <citation type="journal article" date="2019" name="Int. J. Syst. Evol. Microbiol.">
        <title>The Global Catalogue of Microorganisms (GCM) 10K type strain sequencing project: providing services to taxonomists for standard genome sequencing and annotation.</title>
        <authorList>
            <consortium name="The Broad Institute Genomics Platform"/>
            <consortium name="The Broad Institute Genome Sequencing Center for Infectious Disease"/>
            <person name="Wu L."/>
            <person name="Ma J."/>
        </authorList>
    </citation>
    <scope>NUCLEOTIDE SEQUENCE [LARGE SCALE GENOMIC DNA]</scope>
    <source>
        <strain evidence="3">JCM 18409</strain>
    </source>
</reference>
<feature type="region of interest" description="Disordered" evidence="1">
    <location>
        <begin position="50"/>
        <end position="78"/>
    </location>
</feature>
<gene>
    <name evidence="2" type="ORF">GCM10023335_54720</name>
</gene>
<protein>
    <submittedName>
        <fullName evidence="2">Uncharacterized protein</fullName>
    </submittedName>
</protein>
<comment type="caution">
    <text evidence="2">The sequence shown here is derived from an EMBL/GenBank/DDBJ whole genome shotgun (WGS) entry which is preliminary data.</text>
</comment>
<dbReference type="Gene3D" id="2.60.40.1120">
    <property type="entry name" value="Carboxypeptidase-like, regulatory domain"/>
    <property type="match status" value="1"/>
</dbReference>
<evidence type="ECO:0000256" key="1">
    <source>
        <dbReference type="SAM" id="MobiDB-lite"/>
    </source>
</evidence>